<comment type="caution">
    <text evidence="2">The sequence shown here is derived from an EMBL/GenBank/DDBJ whole genome shotgun (WGS) entry which is preliminary data.</text>
</comment>
<name>A0A371JVJ0_9FLAO</name>
<feature type="domain" description="MobA/VirD2-like nuclease" evidence="1">
    <location>
        <begin position="48"/>
        <end position="145"/>
    </location>
</feature>
<dbReference type="OrthoDB" id="915634at2"/>
<dbReference type="Proteomes" id="UP000261828">
    <property type="component" value="Unassembled WGS sequence"/>
</dbReference>
<proteinExistence type="predicted"/>
<evidence type="ECO:0000313" key="3">
    <source>
        <dbReference type="Proteomes" id="UP000261828"/>
    </source>
</evidence>
<evidence type="ECO:0000313" key="2">
    <source>
        <dbReference type="EMBL" id="RDY61831.1"/>
    </source>
</evidence>
<organism evidence="2 3">
    <name type="scientific">Flagellimonas nanhaiensis</name>
    <dbReference type="NCBI Taxonomy" id="2292706"/>
    <lineage>
        <taxon>Bacteria</taxon>
        <taxon>Pseudomonadati</taxon>
        <taxon>Bacteroidota</taxon>
        <taxon>Flavobacteriia</taxon>
        <taxon>Flavobacteriales</taxon>
        <taxon>Flavobacteriaceae</taxon>
        <taxon>Flagellimonas</taxon>
    </lineage>
</organism>
<accession>A0A371JVJ0</accession>
<protein>
    <recommendedName>
        <fullName evidence="1">MobA/VirD2-like nuclease domain-containing protein</fullName>
    </recommendedName>
</protein>
<dbReference type="InterPro" id="IPR005094">
    <property type="entry name" value="Endonuclease_MobA/VirD2"/>
</dbReference>
<sequence>MIGRILYRETVHGVLNYVFGKNGSTILGFQNTISEFGTTPKFFANTLHFQGQRHDSASRYAHITLNLPHGEHLDDKTFYKVAKDYMDEMGYGEQPYVVVRHSDTIHEHVHLVSTTVNESGTLINLRNDYHRNVATQRFLEKKYGLSPSPGTKVQRDLPKYRLPELQLSVDENNGTKFYMQDVINGLLQKYKVRGFEELARLAKPYHIVVRTMTHASGRVGVAYGIDNQKQYNTQFINGYVVHPELSGPKLRTIFEKYSKSKLLPMHKKRLEKQLLTTFKLFNNIKTEDLPDVLKSYQNIDCQLLYGRNRQLADFIIYDKSGYTFKASEISLQHDWPNNSRLSGDQSSETHIDIGSNQFSLEIKKLIKNAFYKSYLGTNKSKELLSEFVVNRNLKDLLPLIARTEHYSFLNHYLGANNGKMLPKTLKNRFDDIRAEFAKTESKREIKKLEIRTGLIKKVLEKSVFDITNDTNIAFYLLRGLGLKYHHGNVTFLNSGTHSIPLTLQGIIPSNSDEAYISTGSINQNEKVLEMLTADDSTKAMDLNPTSFFLPILMPELYGSMTKTFRTGYEKKSLKAFHKAMEGFNILFEKSPTDYIRLFNARGFFFEARGDKIHVASIYSKYPVSVPLRKNTNEYLSSLKNLDDVLKEQRTAMDSIKKQGRGQLKNLWVSYLMEKQWYGKVAYIMVYEGIQPNLHPETMEYHMENGLREKLIEMSNRKVSAEQASLLRKSVYAFSSLLGGDYKEEDVFNGFKDEFTDYSKYKSLFI</sequence>
<dbReference type="Pfam" id="PF03432">
    <property type="entry name" value="Relaxase"/>
    <property type="match status" value="1"/>
</dbReference>
<reference evidence="2 3" key="1">
    <citation type="submission" date="2018-08" db="EMBL/GenBank/DDBJ databases">
        <title>Muricauda nanhaiensis sp. nov., isolated from seawater of the South China Sea.</title>
        <authorList>
            <person name="Dang Y."/>
        </authorList>
    </citation>
    <scope>NUCLEOTIDE SEQUENCE [LARGE SCALE GENOMIC DNA]</scope>
    <source>
        <strain evidence="2 3">SM1704</strain>
    </source>
</reference>
<evidence type="ECO:0000259" key="1">
    <source>
        <dbReference type="Pfam" id="PF03432"/>
    </source>
</evidence>
<keyword evidence="3" id="KW-1185">Reference proteome</keyword>
<dbReference type="EMBL" id="QTJX01000001">
    <property type="protein sequence ID" value="RDY61831.1"/>
    <property type="molecule type" value="Genomic_DNA"/>
</dbReference>
<dbReference type="RefSeq" id="WP_067030351.1">
    <property type="nucleotide sequence ID" value="NZ_QTJX01000001.1"/>
</dbReference>
<gene>
    <name evidence="2" type="ORF">DX873_06695</name>
</gene>
<dbReference type="AlphaFoldDB" id="A0A371JVJ0"/>